<protein>
    <submittedName>
        <fullName evidence="2">GNAT family N-acetyltransferase</fullName>
    </submittedName>
</protein>
<dbReference type="CDD" id="cd04301">
    <property type="entry name" value="NAT_SF"/>
    <property type="match status" value="1"/>
</dbReference>
<dbReference type="Gene3D" id="3.40.630.30">
    <property type="match status" value="1"/>
</dbReference>
<organism evidence="2 3">
    <name type="scientific">Ureibacillus aquaedulcis</name>
    <dbReference type="NCBI Taxonomy" id="3058421"/>
    <lineage>
        <taxon>Bacteria</taxon>
        <taxon>Bacillati</taxon>
        <taxon>Bacillota</taxon>
        <taxon>Bacilli</taxon>
        <taxon>Bacillales</taxon>
        <taxon>Caryophanaceae</taxon>
        <taxon>Ureibacillus</taxon>
    </lineage>
</organism>
<gene>
    <name evidence="2" type="ORF">QYB95_00130</name>
</gene>
<reference evidence="2" key="1">
    <citation type="submission" date="2023-07" db="EMBL/GenBank/DDBJ databases">
        <title>Ureibacillus sp. isolated from freshwater well.</title>
        <authorList>
            <person name="Kirdat K."/>
            <person name="Bhatt A."/>
            <person name="Teware R."/>
            <person name="Bhavsar Y."/>
            <person name="Yadav A."/>
        </authorList>
    </citation>
    <scope>NUCLEOTIDE SEQUENCE</scope>
    <source>
        <strain evidence="2">BA0131</strain>
    </source>
</reference>
<dbReference type="RefSeq" id="WP_301136047.1">
    <property type="nucleotide sequence ID" value="NZ_JAUHTQ010000001.1"/>
</dbReference>
<dbReference type="InterPro" id="IPR050276">
    <property type="entry name" value="MshD_Acetyltransferase"/>
</dbReference>
<accession>A0ABT8GKN6</accession>
<feature type="domain" description="N-acetyltransferase" evidence="1">
    <location>
        <begin position="1"/>
        <end position="175"/>
    </location>
</feature>
<dbReference type="InterPro" id="IPR016181">
    <property type="entry name" value="Acyl_CoA_acyltransferase"/>
</dbReference>
<evidence type="ECO:0000259" key="1">
    <source>
        <dbReference type="PROSITE" id="PS51186"/>
    </source>
</evidence>
<evidence type="ECO:0000313" key="2">
    <source>
        <dbReference type="EMBL" id="MDN4491929.1"/>
    </source>
</evidence>
<dbReference type="PROSITE" id="PS51186">
    <property type="entry name" value="GNAT"/>
    <property type="match status" value="1"/>
</dbReference>
<dbReference type="Proteomes" id="UP001172743">
    <property type="component" value="Unassembled WGS sequence"/>
</dbReference>
<dbReference type="InterPro" id="IPR000182">
    <property type="entry name" value="GNAT_dom"/>
</dbReference>
<proteinExistence type="predicted"/>
<dbReference type="EMBL" id="JAUHTQ010000001">
    <property type="protein sequence ID" value="MDN4491929.1"/>
    <property type="molecule type" value="Genomic_DNA"/>
</dbReference>
<dbReference type="Pfam" id="PF00583">
    <property type="entry name" value="Acetyltransf_1"/>
    <property type="match status" value="1"/>
</dbReference>
<evidence type="ECO:0000313" key="3">
    <source>
        <dbReference type="Proteomes" id="UP001172743"/>
    </source>
</evidence>
<comment type="caution">
    <text evidence="2">The sequence shown here is derived from an EMBL/GenBank/DDBJ whole genome shotgun (WGS) entry which is preliminary data.</text>
</comment>
<sequence length="175" mass="20214">MQIRRATKEDAAGIAKVHVDSWRTTYQGIIPNDFLDKLSYEQRTKLWVENFAQTNNYIIVADTSEGKIIGFATGSKRETNAVPNSSDLTSIYLLEEYQGHGIGKELLKHMFLHFKSQGIERVFVDVLTENKTRHFYEYYGAKLYNTTQIKIGGKLLDELIYEWENVDAVLEKLQK</sequence>
<name>A0ABT8GKN6_9BACL</name>
<dbReference type="SUPFAM" id="SSF55729">
    <property type="entry name" value="Acyl-CoA N-acyltransferases (Nat)"/>
    <property type="match status" value="1"/>
</dbReference>
<dbReference type="PANTHER" id="PTHR43617:SF30">
    <property type="entry name" value="HISTONE ACETYLTRANSFERASE"/>
    <property type="match status" value="1"/>
</dbReference>
<dbReference type="PANTHER" id="PTHR43617">
    <property type="entry name" value="L-AMINO ACID N-ACETYLTRANSFERASE"/>
    <property type="match status" value="1"/>
</dbReference>
<keyword evidence="3" id="KW-1185">Reference proteome</keyword>